<dbReference type="Pfam" id="PF06733">
    <property type="entry name" value="DEAD_2"/>
    <property type="match status" value="1"/>
</dbReference>
<accession>A0A0X3Q5H2</accession>
<evidence type="ECO:0000313" key="10">
    <source>
        <dbReference type="EMBL" id="JAP59355.1"/>
    </source>
</evidence>
<evidence type="ECO:0000256" key="1">
    <source>
        <dbReference type="ARBA" id="ARBA00022723"/>
    </source>
</evidence>
<feature type="non-terminal residue" evidence="10">
    <location>
        <position position="1"/>
    </location>
</feature>
<keyword evidence="4" id="KW-0347">Helicase</keyword>
<keyword evidence="1" id="KW-0479">Metal-binding</keyword>
<dbReference type="InterPro" id="IPR027417">
    <property type="entry name" value="P-loop_NTPase"/>
</dbReference>
<evidence type="ECO:0000256" key="7">
    <source>
        <dbReference type="ARBA" id="ARBA00023014"/>
    </source>
</evidence>
<dbReference type="EMBL" id="GEEE01003870">
    <property type="protein sequence ID" value="JAP59355.1"/>
    <property type="molecule type" value="Transcribed_RNA"/>
</dbReference>
<dbReference type="PROSITE" id="PS51193">
    <property type="entry name" value="HELICASE_ATP_BIND_2"/>
    <property type="match status" value="1"/>
</dbReference>
<gene>
    <name evidence="10" type="primary">FANCJ</name>
    <name evidence="10" type="ORF">TR105159</name>
</gene>
<evidence type="ECO:0000256" key="3">
    <source>
        <dbReference type="ARBA" id="ARBA00022801"/>
    </source>
</evidence>
<sequence length="873" mass="97103">RLTVLTSLVVWHNMELKVQGVKIHVPYKPYGCQLSMINRVVSALNDKKCCLLESPTGTGKTLALLCATLGWVENRMECLKEQYINMGDEGPCKACLNLTTNATTSTVVRSKQTDEWYEEFVEHDSAGIASFAEKRCTCGAQEALPERPPRIFFGTRTHKQISQVIRELRKTKYANTRMCILSSRTHTCINPDVRRQSNINDACANLTRMGTCPYDQPKRRSDLTKCMEDLHRSGPWDLEEYVERLSKVPVCPYFRAWKLVETATIVFCPYNYLLDTVVRGKVASDLEGSIIIIDEAHNLEDAARDATSCTLLEKDILTATEDLHKLIRLRPPEKENTQPLLNLLGSLHRVMDITRSRLVSAGDSANSSHVWTGSEIEGLLQTVGLGEDKFRSIRSCYQKLISKIPTSNGPSQQSFSPYLETPTSGTIRLFDYIFTLLGFLYGEEGHHMADYRAVLTEVVDYERTHGGDNGVNGLEHNSPARWLSKVTKSGSKSRLLESRTLSLNFWCLNPAVCMSSLASCAHSLILASGTLAPLDALAAELGLEFPVRLEANHVVSADRVFAASIARGPGGSRLLANYTNQNSFAFQDDIGSLIVGACRLVPGGVLCFFPSYGLLDKLVQRWELTGMLDKLAKVKHILQEPRTSSDFSAWMSEFYEAIDATRPSAGHSPRSLQDLGLPTQTGAVALAVYRGKVSEGLDFADDYARLIVSVGIPFPAFKNPQVEQKRRFNDALRATALTASNNVAPSLKVTTTTEVRTPGERETTAGPSRVRRVLSGSEWYEAQAYRALNQALGRCIRHRNDWGAIILADCRFTEQPTRYLSGVSRWLRNQVVAHQTWPDLTKSLSRFIQKVRSFTGEEPNSRTSLGDESCVVP</sequence>
<dbReference type="Gene3D" id="3.40.50.300">
    <property type="entry name" value="P-loop containing nucleotide triphosphate hydrolases"/>
    <property type="match status" value="2"/>
</dbReference>
<evidence type="ECO:0000256" key="8">
    <source>
        <dbReference type="ARBA" id="ARBA00023235"/>
    </source>
</evidence>
<dbReference type="InterPro" id="IPR014013">
    <property type="entry name" value="Helic_SF1/SF2_ATP-bd_DinG/Rad3"/>
</dbReference>
<reference evidence="10" key="1">
    <citation type="submission" date="2016-01" db="EMBL/GenBank/DDBJ databases">
        <title>Reference transcriptome for the parasite Schistocephalus solidus: insights into the molecular evolution of parasitism.</title>
        <authorList>
            <person name="Hebert F.O."/>
            <person name="Grambauer S."/>
            <person name="Barber I."/>
            <person name="Landry C.R."/>
            <person name="Aubin-Horth N."/>
        </authorList>
    </citation>
    <scope>NUCLEOTIDE SEQUENCE</scope>
</reference>
<keyword evidence="5" id="KW-0067">ATP-binding</keyword>
<dbReference type="PANTHER" id="PTHR11472">
    <property type="entry name" value="DNA REPAIR DEAD HELICASE RAD3/XP-D SUBFAMILY MEMBER"/>
    <property type="match status" value="1"/>
</dbReference>
<dbReference type="GO" id="GO:0046872">
    <property type="term" value="F:metal ion binding"/>
    <property type="evidence" value="ECO:0007669"/>
    <property type="project" value="UniProtKB-KW"/>
</dbReference>
<organism evidence="10">
    <name type="scientific">Schistocephalus solidus</name>
    <name type="common">Tapeworm</name>
    <dbReference type="NCBI Taxonomy" id="70667"/>
    <lineage>
        <taxon>Eukaryota</taxon>
        <taxon>Metazoa</taxon>
        <taxon>Spiralia</taxon>
        <taxon>Lophotrochozoa</taxon>
        <taxon>Platyhelminthes</taxon>
        <taxon>Cestoda</taxon>
        <taxon>Eucestoda</taxon>
        <taxon>Diphyllobothriidea</taxon>
        <taxon>Diphyllobothriidae</taxon>
        <taxon>Schistocephalus</taxon>
    </lineage>
</organism>
<keyword evidence="7" id="KW-0411">Iron-sulfur</keyword>
<dbReference type="PANTHER" id="PTHR11472:SF47">
    <property type="entry name" value="FANCONI ANEMIA GROUP J PROTEIN"/>
    <property type="match status" value="1"/>
</dbReference>
<keyword evidence="6" id="KW-0408">Iron</keyword>
<evidence type="ECO:0000256" key="5">
    <source>
        <dbReference type="ARBA" id="ARBA00022840"/>
    </source>
</evidence>
<dbReference type="GO" id="GO:1990918">
    <property type="term" value="P:double-strand break repair involved in meiotic recombination"/>
    <property type="evidence" value="ECO:0007669"/>
    <property type="project" value="TreeGrafter"/>
</dbReference>
<dbReference type="InterPro" id="IPR045028">
    <property type="entry name" value="DinG/Rad3-like"/>
</dbReference>
<dbReference type="SMART" id="SM00488">
    <property type="entry name" value="DEXDc2"/>
    <property type="match status" value="1"/>
</dbReference>
<keyword evidence="3" id="KW-0378">Hydrolase</keyword>
<evidence type="ECO:0000259" key="9">
    <source>
        <dbReference type="PROSITE" id="PS51193"/>
    </source>
</evidence>
<name>A0A0X3Q5H2_SCHSO</name>
<evidence type="ECO:0000256" key="4">
    <source>
        <dbReference type="ARBA" id="ARBA00022806"/>
    </source>
</evidence>
<proteinExistence type="predicted"/>
<dbReference type="InterPro" id="IPR006554">
    <property type="entry name" value="Helicase-like_DEXD_c2"/>
</dbReference>
<dbReference type="SUPFAM" id="SSF52540">
    <property type="entry name" value="P-loop containing nucleoside triphosphate hydrolases"/>
    <property type="match status" value="1"/>
</dbReference>
<dbReference type="GO" id="GO:0016818">
    <property type="term" value="F:hydrolase activity, acting on acid anhydrides, in phosphorus-containing anhydrides"/>
    <property type="evidence" value="ECO:0007669"/>
    <property type="project" value="InterPro"/>
</dbReference>
<dbReference type="Pfam" id="PF13307">
    <property type="entry name" value="Helicase_C_2"/>
    <property type="match status" value="1"/>
</dbReference>
<feature type="domain" description="Helicase ATP-binding" evidence="9">
    <location>
        <begin position="19"/>
        <end position="343"/>
    </location>
</feature>
<protein>
    <submittedName>
        <fullName evidence="10">Fanconi anemia group J protein homolog</fullName>
    </submittedName>
</protein>
<dbReference type="AlphaFoldDB" id="A0A0X3Q5H2"/>
<evidence type="ECO:0000256" key="6">
    <source>
        <dbReference type="ARBA" id="ARBA00023004"/>
    </source>
</evidence>
<dbReference type="GO" id="GO:0051536">
    <property type="term" value="F:iron-sulfur cluster binding"/>
    <property type="evidence" value="ECO:0007669"/>
    <property type="project" value="UniProtKB-KW"/>
</dbReference>
<keyword evidence="2" id="KW-0547">Nucleotide-binding</keyword>
<dbReference type="GO" id="GO:0006289">
    <property type="term" value="P:nucleotide-excision repair"/>
    <property type="evidence" value="ECO:0007669"/>
    <property type="project" value="TreeGrafter"/>
</dbReference>
<dbReference type="CDD" id="cd18788">
    <property type="entry name" value="SF2_C_XPD"/>
    <property type="match status" value="1"/>
</dbReference>
<dbReference type="GO" id="GO:0005634">
    <property type="term" value="C:nucleus"/>
    <property type="evidence" value="ECO:0007669"/>
    <property type="project" value="TreeGrafter"/>
</dbReference>
<dbReference type="SMART" id="SM00491">
    <property type="entry name" value="HELICc2"/>
    <property type="match status" value="1"/>
</dbReference>
<dbReference type="GO" id="GO:0005524">
    <property type="term" value="F:ATP binding"/>
    <property type="evidence" value="ECO:0007669"/>
    <property type="project" value="UniProtKB-KW"/>
</dbReference>
<dbReference type="GO" id="GO:0003678">
    <property type="term" value="F:DNA helicase activity"/>
    <property type="evidence" value="ECO:0007669"/>
    <property type="project" value="InterPro"/>
</dbReference>
<dbReference type="GO" id="GO:0003677">
    <property type="term" value="F:DNA binding"/>
    <property type="evidence" value="ECO:0007669"/>
    <property type="project" value="InterPro"/>
</dbReference>
<dbReference type="InterPro" id="IPR006555">
    <property type="entry name" value="ATP-dep_Helicase_C"/>
</dbReference>
<evidence type="ECO:0000256" key="2">
    <source>
        <dbReference type="ARBA" id="ARBA00022741"/>
    </source>
</evidence>
<keyword evidence="8" id="KW-0413">Isomerase</keyword>
<dbReference type="InterPro" id="IPR010614">
    <property type="entry name" value="RAD3-like_helicase_DEAD"/>
</dbReference>